<dbReference type="GO" id="GO:0005829">
    <property type="term" value="C:cytosol"/>
    <property type="evidence" value="ECO:0007669"/>
    <property type="project" value="TreeGrafter"/>
</dbReference>
<dbReference type="Gene3D" id="3.80.30.20">
    <property type="entry name" value="tm_1862 like domain"/>
    <property type="match status" value="1"/>
</dbReference>
<reference evidence="15 16" key="1">
    <citation type="journal article" date="2019" name="ISME J.">
        <title>Insights into ecological role of a new deltaproteobacterial order Candidatus Acidulodesulfobacterales by metagenomics and metatranscriptomics.</title>
        <authorList>
            <person name="Tan S."/>
            <person name="Liu J."/>
            <person name="Fang Y."/>
            <person name="Hedlund B.P."/>
            <person name="Lian Z.H."/>
            <person name="Huang L.Y."/>
            <person name="Li J.T."/>
            <person name="Huang L.N."/>
            <person name="Li W.J."/>
            <person name="Jiang H.C."/>
            <person name="Dong H.L."/>
            <person name="Shu W.S."/>
        </authorList>
    </citation>
    <scope>NUCLEOTIDE SEQUENCE [LARGE SCALE GENOMIC DNA]</scope>
    <source>
        <strain evidence="15">AP2</strain>
    </source>
</reference>
<comment type="function">
    <text evidence="2">Catalyzes the methylthiolation of N6-(dimethylallyl)adenosine (i(6)A), leading to the formation of 2-methylthio-N6-(dimethylallyl)adenosine (ms(2)i(6)A) at position 37 in tRNAs that read codons beginning with uridine.</text>
</comment>
<keyword evidence="8" id="KW-0411">Iron-sulfur</keyword>
<dbReference type="Proteomes" id="UP000316562">
    <property type="component" value="Unassembled WGS sequence"/>
</dbReference>
<evidence type="ECO:0000256" key="2">
    <source>
        <dbReference type="ARBA" id="ARBA00003234"/>
    </source>
</evidence>
<dbReference type="SFLD" id="SFLDG01082">
    <property type="entry name" value="B12-binding_domain_containing"/>
    <property type="match status" value="1"/>
</dbReference>
<dbReference type="FunFam" id="3.80.30.20:FF:000001">
    <property type="entry name" value="tRNA-2-methylthio-N(6)-dimethylallyladenosine synthase 2"/>
    <property type="match status" value="1"/>
</dbReference>
<evidence type="ECO:0000256" key="7">
    <source>
        <dbReference type="ARBA" id="ARBA00023004"/>
    </source>
</evidence>
<dbReference type="NCBIfam" id="TIGR00089">
    <property type="entry name" value="MiaB/RimO family radical SAM methylthiotransferase"/>
    <property type="match status" value="1"/>
</dbReference>
<keyword evidence="4 15" id="KW-0808">Transferase</keyword>
<dbReference type="CDD" id="cd01335">
    <property type="entry name" value="Radical_SAM"/>
    <property type="match status" value="1"/>
</dbReference>
<gene>
    <name evidence="15" type="ORF">EVJ46_08145</name>
</gene>
<dbReference type="InterPro" id="IPR023404">
    <property type="entry name" value="rSAM_horseshoe"/>
</dbReference>
<dbReference type="SMART" id="SM00729">
    <property type="entry name" value="Elp3"/>
    <property type="match status" value="1"/>
</dbReference>
<accession>A0A519BFW0</accession>
<evidence type="ECO:0000256" key="9">
    <source>
        <dbReference type="ARBA" id="ARBA00033765"/>
    </source>
</evidence>
<feature type="domain" description="Radical SAM core" evidence="14">
    <location>
        <begin position="184"/>
        <end position="414"/>
    </location>
</feature>
<evidence type="ECO:0000256" key="11">
    <source>
        <dbReference type="ARBA" id="ARBA00080698"/>
    </source>
</evidence>
<dbReference type="FunFam" id="3.40.50.12160:FF:000003">
    <property type="entry name" value="CDK5 regulatory subunit-associated protein 1"/>
    <property type="match status" value="1"/>
</dbReference>
<evidence type="ECO:0000313" key="16">
    <source>
        <dbReference type="Proteomes" id="UP000316562"/>
    </source>
</evidence>
<evidence type="ECO:0000256" key="5">
    <source>
        <dbReference type="ARBA" id="ARBA00022691"/>
    </source>
</evidence>
<dbReference type="Gene3D" id="3.40.50.12160">
    <property type="entry name" value="Methylthiotransferase, N-terminal domain"/>
    <property type="match status" value="1"/>
</dbReference>
<dbReference type="PROSITE" id="PS01278">
    <property type="entry name" value="MTTASE_RADICAL"/>
    <property type="match status" value="1"/>
</dbReference>
<dbReference type="Pfam" id="PF04055">
    <property type="entry name" value="Radical_SAM"/>
    <property type="match status" value="1"/>
</dbReference>
<dbReference type="SFLD" id="SFLDG01061">
    <property type="entry name" value="methylthiotransferase"/>
    <property type="match status" value="1"/>
</dbReference>
<dbReference type="PROSITE" id="PS51918">
    <property type="entry name" value="RADICAL_SAM"/>
    <property type="match status" value="1"/>
</dbReference>
<evidence type="ECO:0000256" key="1">
    <source>
        <dbReference type="ARBA" id="ARBA00001966"/>
    </source>
</evidence>
<evidence type="ECO:0000256" key="4">
    <source>
        <dbReference type="ARBA" id="ARBA00022679"/>
    </source>
</evidence>
<evidence type="ECO:0000256" key="6">
    <source>
        <dbReference type="ARBA" id="ARBA00022723"/>
    </source>
</evidence>
<dbReference type="PANTHER" id="PTHR43020:SF2">
    <property type="entry name" value="MITOCHONDRIAL TRNA METHYLTHIOTRANSFERASE CDK5RAP1"/>
    <property type="match status" value="1"/>
</dbReference>
<dbReference type="InterPro" id="IPR038135">
    <property type="entry name" value="Methylthiotransferase_N_sf"/>
</dbReference>
<dbReference type="EC" id="2.8.4.3" evidence="9"/>
<protein>
    <recommendedName>
        <fullName evidence="10">tRNA-2-methylthio-N(6)-dimethylallyladenosine synthase</fullName>
        <ecNumber evidence="9">2.8.4.3</ecNumber>
    </recommendedName>
    <alternativeName>
        <fullName evidence="12">(Dimethylallyl)adenosine tRNA methylthiotransferase MiaB</fullName>
    </alternativeName>
    <alternativeName>
        <fullName evidence="11">tRNA-i(6)A37 methylthiotransferase</fullName>
    </alternativeName>
</protein>
<evidence type="ECO:0000259" key="14">
    <source>
        <dbReference type="PROSITE" id="PS51918"/>
    </source>
</evidence>
<dbReference type="GO" id="GO:0046872">
    <property type="term" value="F:metal ion binding"/>
    <property type="evidence" value="ECO:0007669"/>
    <property type="project" value="UniProtKB-KW"/>
</dbReference>
<name>A0A519BFW0_ACIG2</name>
<evidence type="ECO:0000256" key="10">
    <source>
        <dbReference type="ARBA" id="ARBA00068570"/>
    </source>
</evidence>
<dbReference type="Pfam" id="PF00919">
    <property type="entry name" value="UPF0004"/>
    <property type="match status" value="1"/>
</dbReference>
<dbReference type="InterPro" id="IPR020612">
    <property type="entry name" value="Methylthiotransferase_CS"/>
</dbReference>
<evidence type="ECO:0000259" key="13">
    <source>
        <dbReference type="PROSITE" id="PS51449"/>
    </source>
</evidence>
<evidence type="ECO:0000256" key="3">
    <source>
        <dbReference type="ARBA" id="ARBA00022485"/>
    </source>
</evidence>
<dbReference type="InterPro" id="IPR006638">
    <property type="entry name" value="Elp3/MiaA/NifB-like_rSAM"/>
</dbReference>
<dbReference type="GO" id="GO:0051539">
    <property type="term" value="F:4 iron, 4 sulfur cluster binding"/>
    <property type="evidence" value="ECO:0007669"/>
    <property type="project" value="UniProtKB-KW"/>
</dbReference>
<evidence type="ECO:0000256" key="8">
    <source>
        <dbReference type="ARBA" id="ARBA00023014"/>
    </source>
</evidence>
<comment type="caution">
    <text evidence="15">The sequence shown here is derived from an EMBL/GenBank/DDBJ whole genome shotgun (WGS) entry which is preliminary data.</text>
</comment>
<evidence type="ECO:0000256" key="12">
    <source>
        <dbReference type="ARBA" id="ARBA00081141"/>
    </source>
</evidence>
<dbReference type="GO" id="GO:0035597">
    <property type="term" value="F:tRNA-2-methylthio-N(6)-dimethylallyladenosine(37) synthase activity"/>
    <property type="evidence" value="ECO:0007669"/>
    <property type="project" value="UniProtKB-EC"/>
</dbReference>
<dbReference type="PANTHER" id="PTHR43020">
    <property type="entry name" value="CDK5 REGULATORY SUBUNIT-ASSOCIATED PROTEIN 1"/>
    <property type="match status" value="1"/>
</dbReference>
<dbReference type="AlphaFoldDB" id="A0A519BFW0"/>
<dbReference type="EMBL" id="SGBC01000003">
    <property type="protein sequence ID" value="RZD16148.1"/>
    <property type="molecule type" value="Genomic_DNA"/>
</dbReference>
<keyword evidence="7" id="KW-0408">Iron</keyword>
<feature type="domain" description="MTTase N-terminal" evidence="13">
    <location>
        <begin position="10"/>
        <end position="145"/>
    </location>
</feature>
<dbReference type="SFLD" id="SFLDS00029">
    <property type="entry name" value="Radical_SAM"/>
    <property type="match status" value="1"/>
</dbReference>
<sequence length="504" mass="58012">MKFTDAAEDISFYIKTYGCQMNFHDSELLEDGLIFKGFKKAASLNDANIIILNTCSVRDNADHKILSDIGRITDKKKKIILAGCYAQQKIKQNTNIKNKSRNKDKTGSNSIIIAEDSGYKELSVNYYVSPEDILSIPDMLEKEFKSLLKITPVDSKIEEDIFAKDENYYRRLEKSFNQRSEKKSLLNYSQYLKITEGCNNFCSYCIVPYVRGAEKYIPLNILLKTVEKYAQKNVKEIILLGQNVNSYKSPENPDYNFAYLLKKIAEIKNIKKIKFLTSHPKDMSDEVIELIGKENKISKSLHLPVQSGSDRILKLMNRGYDRDRYINLIEKLKSNCPGILLSTDIIVGFPGETDEDFEQTLSLIKETGFEFIYGFQYSPRPFTAALNYKDDVPLEIKKERLNKLFNLQKNIFASSLNKLIGNYYDVIIEKIAENDDYNSEIINKGIFYRGITSNERVVYLKNFDIKKMSEFLLNSTLEKSESTLVKVKVKITEVVSNKLYGEVI</sequence>
<keyword evidence="5" id="KW-0949">S-adenosyl-L-methionine</keyword>
<keyword evidence="3" id="KW-0004">4Fe-4S</keyword>
<dbReference type="PROSITE" id="PS51449">
    <property type="entry name" value="MTTASE_N"/>
    <property type="match status" value="1"/>
</dbReference>
<comment type="cofactor">
    <cofactor evidence="1">
        <name>[4Fe-4S] cluster</name>
        <dbReference type="ChEBI" id="CHEBI:49883"/>
    </cofactor>
</comment>
<organism evidence="15 16">
    <name type="scientific">Acididesulfobacter guangdongensis</name>
    <dbReference type="NCBI Taxonomy" id="2597225"/>
    <lineage>
        <taxon>Bacteria</taxon>
        <taxon>Deltaproteobacteria</taxon>
        <taxon>Candidatus Acidulodesulfobacterales</taxon>
        <taxon>Candidatus Acididesulfobacter</taxon>
    </lineage>
</organism>
<dbReference type="InterPro" id="IPR013848">
    <property type="entry name" value="Methylthiotransferase_N"/>
</dbReference>
<dbReference type="InterPro" id="IPR005839">
    <property type="entry name" value="Methylthiotransferase"/>
</dbReference>
<dbReference type="InterPro" id="IPR058240">
    <property type="entry name" value="rSAM_sf"/>
</dbReference>
<dbReference type="InterPro" id="IPR007197">
    <property type="entry name" value="rSAM"/>
</dbReference>
<proteinExistence type="predicted"/>
<keyword evidence="6" id="KW-0479">Metal-binding</keyword>
<dbReference type="SUPFAM" id="SSF102114">
    <property type="entry name" value="Radical SAM enzymes"/>
    <property type="match status" value="1"/>
</dbReference>
<evidence type="ECO:0000313" key="15">
    <source>
        <dbReference type="EMBL" id="RZD16148.1"/>
    </source>
</evidence>